<organism evidence="2 3">
    <name type="scientific">Aureimonas fodinaquatilis</name>
    <dbReference type="NCBI Taxonomy" id="2565783"/>
    <lineage>
        <taxon>Bacteria</taxon>
        <taxon>Pseudomonadati</taxon>
        <taxon>Pseudomonadota</taxon>
        <taxon>Alphaproteobacteria</taxon>
        <taxon>Hyphomicrobiales</taxon>
        <taxon>Aurantimonadaceae</taxon>
        <taxon>Aureimonas</taxon>
    </lineage>
</organism>
<protein>
    <submittedName>
        <fullName evidence="2">Uncharacterized protein</fullName>
    </submittedName>
</protein>
<sequence>MNVRWLTGIISMVLLGASILGGYFFWFYEEPRAIGPLAQEMIEQFEPSTRDQEFNAVVDAYITPEMRIAERQKIFNANGFDCFIRPAGVVGSEVLACRRPIEGRRHCDRLIYYAYQTSSGEVIESLAVGSSVKARDRAFGRCPYNPFPDNEEMVRFPHNG</sequence>
<accession>A0A5B0E1J9</accession>
<reference evidence="2 3" key="1">
    <citation type="submission" date="2019-08" db="EMBL/GenBank/DDBJ databases">
        <title>Aureimonas fodiniaquatilis sp. nov., isolated from a coal mine wastewater.</title>
        <authorList>
            <person name="Kim W."/>
        </authorList>
    </citation>
    <scope>NUCLEOTIDE SEQUENCE [LARGE SCALE GENOMIC DNA]</scope>
    <source>
        <strain evidence="2 3">CAU 1482</strain>
    </source>
</reference>
<proteinExistence type="predicted"/>
<evidence type="ECO:0000256" key="1">
    <source>
        <dbReference type="SAM" id="Phobius"/>
    </source>
</evidence>
<keyword evidence="1" id="KW-0472">Membrane</keyword>
<dbReference type="Proteomes" id="UP000324738">
    <property type="component" value="Unassembled WGS sequence"/>
</dbReference>
<dbReference type="OrthoDB" id="7960455at2"/>
<comment type="caution">
    <text evidence="2">The sequence shown here is derived from an EMBL/GenBank/DDBJ whole genome shotgun (WGS) entry which is preliminary data.</text>
</comment>
<keyword evidence="1" id="KW-0812">Transmembrane</keyword>
<keyword evidence="1" id="KW-1133">Transmembrane helix</keyword>
<feature type="transmembrane region" description="Helical" evidence="1">
    <location>
        <begin position="6"/>
        <end position="28"/>
    </location>
</feature>
<evidence type="ECO:0000313" key="2">
    <source>
        <dbReference type="EMBL" id="KAA0971841.1"/>
    </source>
</evidence>
<dbReference type="EMBL" id="VTWH01000001">
    <property type="protein sequence ID" value="KAA0971841.1"/>
    <property type="molecule type" value="Genomic_DNA"/>
</dbReference>
<name>A0A5B0E1J9_9HYPH</name>
<dbReference type="RefSeq" id="WP_149296953.1">
    <property type="nucleotide sequence ID" value="NZ_VTWH01000001.1"/>
</dbReference>
<keyword evidence="3" id="KW-1185">Reference proteome</keyword>
<dbReference type="AlphaFoldDB" id="A0A5B0E1J9"/>
<gene>
    <name evidence="2" type="ORF">FPY71_01540</name>
</gene>
<evidence type="ECO:0000313" key="3">
    <source>
        <dbReference type="Proteomes" id="UP000324738"/>
    </source>
</evidence>